<keyword evidence="2" id="KW-1185">Reference proteome</keyword>
<sequence>MGDRLVGAVGTLLVLSGGLVLSGCGSQGGGELVVTYAAADGSSQSVTVPVEEPRCTVLAGTSLLRAPSGDAVITAMPVHGSPEKWTLSVAIGDGMTFVSDGSFDADESGFTVDELSGVVTATESDGTTTGISADAHVSGRFEC</sequence>
<comment type="caution">
    <text evidence="1">The sequence shown here is derived from an EMBL/GenBank/DDBJ whole genome shotgun (WGS) entry which is preliminary data.</text>
</comment>
<evidence type="ECO:0000313" key="2">
    <source>
        <dbReference type="Proteomes" id="UP000321798"/>
    </source>
</evidence>
<protein>
    <recommendedName>
        <fullName evidence="3">Lipoprotein</fullName>
    </recommendedName>
</protein>
<evidence type="ECO:0008006" key="3">
    <source>
        <dbReference type="Google" id="ProtNLM"/>
    </source>
</evidence>
<dbReference type="AlphaFoldDB" id="A0A512PHX0"/>
<dbReference type="PROSITE" id="PS51257">
    <property type="entry name" value="PROKAR_LIPOPROTEIN"/>
    <property type="match status" value="1"/>
</dbReference>
<name>A0A512PHX0_9CELL</name>
<accession>A0A512PHX0</accession>
<proteinExistence type="predicted"/>
<organism evidence="1 2">
    <name type="scientific">Cellulomonas soli</name>
    <dbReference type="NCBI Taxonomy" id="931535"/>
    <lineage>
        <taxon>Bacteria</taxon>
        <taxon>Bacillati</taxon>
        <taxon>Actinomycetota</taxon>
        <taxon>Actinomycetes</taxon>
        <taxon>Micrococcales</taxon>
        <taxon>Cellulomonadaceae</taxon>
        <taxon>Cellulomonas</taxon>
    </lineage>
</organism>
<reference evidence="1 2" key="1">
    <citation type="submission" date="2019-07" db="EMBL/GenBank/DDBJ databases">
        <title>Whole genome shotgun sequence of Cellulomonas soli NBRC 109434.</title>
        <authorList>
            <person name="Hosoyama A."/>
            <person name="Uohara A."/>
            <person name="Ohji S."/>
            <person name="Ichikawa N."/>
        </authorList>
    </citation>
    <scope>NUCLEOTIDE SEQUENCE [LARGE SCALE GENOMIC DNA]</scope>
    <source>
        <strain evidence="1 2">NBRC 109434</strain>
    </source>
</reference>
<evidence type="ECO:0000313" key="1">
    <source>
        <dbReference type="EMBL" id="GEP70809.1"/>
    </source>
</evidence>
<dbReference type="Proteomes" id="UP000321798">
    <property type="component" value="Unassembled WGS sequence"/>
</dbReference>
<gene>
    <name evidence="1" type="ORF">CSO01_35240</name>
</gene>
<dbReference type="EMBL" id="BKAL01000016">
    <property type="protein sequence ID" value="GEP70809.1"/>
    <property type="molecule type" value="Genomic_DNA"/>
</dbReference>